<dbReference type="EMBL" id="SBLC01000016">
    <property type="protein sequence ID" value="RWY40427.1"/>
    <property type="molecule type" value="Genomic_DNA"/>
</dbReference>
<protein>
    <recommendedName>
        <fullName evidence="3">Sarcosine oxidase subunit gamma</fullName>
    </recommendedName>
</protein>
<evidence type="ECO:0000313" key="1">
    <source>
        <dbReference type="EMBL" id="RWY40427.1"/>
    </source>
</evidence>
<evidence type="ECO:0000313" key="2">
    <source>
        <dbReference type="Proteomes" id="UP000287168"/>
    </source>
</evidence>
<evidence type="ECO:0008006" key="3">
    <source>
        <dbReference type="Google" id="ProtNLM"/>
    </source>
</evidence>
<sequence length="169" mass="17539">MLDRGTFWAPAAEACAGFSTPNLTVRLLPVIAQQMVSGDLDAALARHGLAQAGGLLAEVPEGIHALRLARNRALIVGVAGEAQSAGFSDGVAVTPMSGALAVLELSGPKTFEALQRASAIDFRKPSPCAALNFAGVTCVLAQQEGRLRLHLDRGLVAYMCDWLKTCGAA</sequence>
<reference evidence="1 2" key="1">
    <citation type="journal article" date="2015" name="Int. J. Syst. Evol. Microbiol.">
        <title>Gemmobacter intermedius sp. nov., isolated from a white stork (Ciconia ciconia).</title>
        <authorList>
            <person name="Kampfer P."/>
            <person name="Jerzak L."/>
            <person name="Wilharm G."/>
            <person name="Golke J."/>
            <person name="Busse H.J."/>
            <person name="Glaeser S.P."/>
        </authorList>
    </citation>
    <scope>NUCLEOTIDE SEQUENCE [LARGE SCALE GENOMIC DNA]</scope>
    <source>
        <strain evidence="1 2">119/4</strain>
    </source>
</reference>
<dbReference type="InterPro" id="IPR027266">
    <property type="entry name" value="TrmE/GcvT-like"/>
</dbReference>
<name>A0A3S3UAN3_9RHOB</name>
<dbReference type="OrthoDB" id="7868213at2"/>
<dbReference type="RefSeq" id="WP_128489596.1">
    <property type="nucleotide sequence ID" value="NZ_JBHLXB010000001.1"/>
</dbReference>
<dbReference type="AlphaFoldDB" id="A0A3S3UAN3"/>
<accession>A0A3S3UAN3</accession>
<proteinExistence type="predicted"/>
<comment type="caution">
    <text evidence="1">The sequence shown here is derived from an EMBL/GenBank/DDBJ whole genome shotgun (WGS) entry which is preliminary data.</text>
</comment>
<gene>
    <name evidence="1" type="ORF">EP867_12210</name>
</gene>
<dbReference type="Gene3D" id="3.30.1360.120">
    <property type="entry name" value="Probable tRNA modification gtpase trme, domain 1"/>
    <property type="match status" value="1"/>
</dbReference>
<dbReference type="Proteomes" id="UP000287168">
    <property type="component" value="Unassembled WGS sequence"/>
</dbReference>
<organism evidence="1 2">
    <name type="scientific">Falsigemmobacter intermedius</name>
    <dbReference type="NCBI Taxonomy" id="1553448"/>
    <lineage>
        <taxon>Bacteria</taxon>
        <taxon>Pseudomonadati</taxon>
        <taxon>Pseudomonadota</taxon>
        <taxon>Alphaproteobacteria</taxon>
        <taxon>Rhodobacterales</taxon>
        <taxon>Paracoccaceae</taxon>
        <taxon>Falsigemmobacter</taxon>
    </lineage>
</organism>
<keyword evidence="2" id="KW-1185">Reference proteome</keyword>
<dbReference type="SUPFAM" id="SSF103025">
    <property type="entry name" value="Folate-binding domain"/>
    <property type="match status" value="1"/>
</dbReference>